<dbReference type="RefSeq" id="WP_110391262.1">
    <property type="nucleotide sequence ID" value="NZ_DAIMVG010000023.1"/>
</dbReference>
<keyword evidence="3" id="KW-1185">Reference proteome</keyword>
<dbReference type="Pfam" id="PF12697">
    <property type="entry name" value="Abhydrolase_6"/>
    <property type="match status" value="1"/>
</dbReference>
<dbReference type="Gene3D" id="3.40.50.1820">
    <property type="entry name" value="alpha/beta hydrolase"/>
    <property type="match status" value="1"/>
</dbReference>
<dbReference type="InterPro" id="IPR050266">
    <property type="entry name" value="AB_hydrolase_sf"/>
</dbReference>
<dbReference type="Proteomes" id="UP000247555">
    <property type="component" value="Unassembled WGS sequence"/>
</dbReference>
<accession>A0A318KIX1</accession>
<dbReference type="PANTHER" id="PTHR43798">
    <property type="entry name" value="MONOACYLGLYCEROL LIPASE"/>
    <property type="match status" value="1"/>
</dbReference>
<dbReference type="PRINTS" id="PR00111">
    <property type="entry name" value="ABHYDROLASE"/>
</dbReference>
<gene>
    <name evidence="2" type="ORF">DFR34_11531</name>
</gene>
<dbReference type="AlphaFoldDB" id="A0A318KIX1"/>
<dbReference type="InterPro" id="IPR000073">
    <property type="entry name" value="AB_hydrolase_1"/>
</dbReference>
<dbReference type="GO" id="GO:0046464">
    <property type="term" value="P:acylglycerol catabolic process"/>
    <property type="evidence" value="ECO:0007669"/>
    <property type="project" value="TreeGrafter"/>
</dbReference>
<dbReference type="EMBL" id="QJKI01000015">
    <property type="protein sequence ID" value="PXX77719.1"/>
    <property type="molecule type" value="Genomic_DNA"/>
</dbReference>
<name>A0A318KIX1_9NEIS</name>
<dbReference type="PANTHER" id="PTHR43798:SF5">
    <property type="entry name" value="MONOACYLGLYCEROL LIPASE ABHD6"/>
    <property type="match status" value="1"/>
</dbReference>
<dbReference type="OrthoDB" id="3663240at2"/>
<protein>
    <submittedName>
        <fullName evidence="2">3-oxoadipate enol-lactonase</fullName>
    </submittedName>
</protein>
<organism evidence="2 3">
    <name type="scientific">Rivihabitans pingtungensis</name>
    <dbReference type="NCBI Taxonomy" id="1054498"/>
    <lineage>
        <taxon>Bacteria</taxon>
        <taxon>Pseudomonadati</taxon>
        <taxon>Pseudomonadota</taxon>
        <taxon>Betaproteobacteria</taxon>
        <taxon>Neisseriales</taxon>
        <taxon>Aquaspirillaceae</taxon>
        <taxon>Rivihabitans</taxon>
    </lineage>
</organism>
<evidence type="ECO:0000313" key="3">
    <source>
        <dbReference type="Proteomes" id="UP000247555"/>
    </source>
</evidence>
<evidence type="ECO:0000313" key="2">
    <source>
        <dbReference type="EMBL" id="PXX77719.1"/>
    </source>
</evidence>
<reference evidence="2 3" key="1">
    <citation type="submission" date="2018-05" db="EMBL/GenBank/DDBJ databases">
        <title>Genomic Encyclopedia of Type Strains, Phase IV (KMG-IV): sequencing the most valuable type-strain genomes for metagenomic binning, comparative biology and taxonomic classification.</title>
        <authorList>
            <person name="Goeker M."/>
        </authorList>
    </citation>
    <scope>NUCLEOTIDE SEQUENCE [LARGE SCALE GENOMIC DNA]</scope>
    <source>
        <strain evidence="2 3">DSM 29661</strain>
    </source>
</reference>
<feature type="domain" description="AB hydrolase-1" evidence="1">
    <location>
        <begin position="25"/>
        <end position="255"/>
    </location>
</feature>
<dbReference type="GO" id="GO:0016020">
    <property type="term" value="C:membrane"/>
    <property type="evidence" value="ECO:0007669"/>
    <property type="project" value="TreeGrafter"/>
</dbReference>
<dbReference type="SUPFAM" id="SSF53474">
    <property type="entry name" value="alpha/beta-Hydrolases"/>
    <property type="match status" value="1"/>
</dbReference>
<comment type="caution">
    <text evidence="2">The sequence shown here is derived from an EMBL/GenBank/DDBJ whole genome shotgun (WGS) entry which is preliminary data.</text>
</comment>
<sequence length="265" mass="28159">MPMHTLADGHSLYYELSGPADADTLVLLNGLTMNTAAWGWHTPLYAGQFQVLTLDLRGQGQSSKPEADAYSLAQQADDVASLLDALGIARAHVLGLSYGGMVAQHLARQHPAKVARLVLASTLAYSDAANAAIAASWEAAQCTGGGDQLFTDMLPWVFGSQFLASQQAMLQAMRALAAQAPWEPVRRLSNGVLAHDARPWLGQLRQPTLVVVGSEDRMTPRYQADALVAGIAGARLEVLPGVGHASHLEALPQFVALTSAFLREA</sequence>
<proteinExistence type="predicted"/>
<evidence type="ECO:0000259" key="1">
    <source>
        <dbReference type="Pfam" id="PF12697"/>
    </source>
</evidence>
<dbReference type="InterPro" id="IPR029058">
    <property type="entry name" value="AB_hydrolase_fold"/>
</dbReference>
<dbReference type="GO" id="GO:0047372">
    <property type="term" value="F:monoacylglycerol lipase activity"/>
    <property type="evidence" value="ECO:0007669"/>
    <property type="project" value="TreeGrafter"/>
</dbReference>